<evidence type="ECO:0000259" key="1">
    <source>
        <dbReference type="Pfam" id="PF20248"/>
    </source>
</evidence>
<name>A0A4R7W2Y2_9PSEU</name>
<comment type="caution">
    <text evidence="2">The sequence shown here is derived from an EMBL/GenBank/DDBJ whole genome shotgun (WGS) entry which is preliminary data.</text>
</comment>
<dbReference type="Pfam" id="PF20248">
    <property type="entry name" value="DUF6603"/>
    <property type="match status" value="1"/>
</dbReference>
<evidence type="ECO:0000313" key="2">
    <source>
        <dbReference type="EMBL" id="TDV55947.1"/>
    </source>
</evidence>
<accession>A0A4R7W2Y2</accession>
<dbReference type="RefSeq" id="WP_133901257.1">
    <property type="nucleotide sequence ID" value="NZ_SOCP01000002.1"/>
</dbReference>
<dbReference type="Proteomes" id="UP000294927">
    <property type="component" value="Unassembled WGS sequence"/>
</dbReference>
<sequence length="1961" mass="206686">MTSPTTLSELRTDLEQSMQNGVLVLTAAASPVPALAGLLDRLPNGELRLPAPDLQLTATELTVAAATDEQWPTGMTGVRSLHLTWILLRFTQPAAFAVAAEVTGSVRVGDTDVSITGTARDDLLTVELAAGTRPTVALVALADFVSDNKLSGYLPPDVPIFDSVPLSALRMTIGYGSAQSIDVTAGSTLADGTWPLVDGLADLENIGVTLGTTGEQQGERYVERISGDIHATLHLGQDFRVRLAMLGQYAWALEIQPADGNVLPGLAALAGLAGDAGLADQVERGLAGLGIEALAIDGVSIAFDLAARALQQVVITGHVTLDGTRFDVALALPNLTFHGGISPTTPIHLSTLVGRYLPGGDQFPDVEVDELDITAIPDAQRYSLAAAITSTWVLDVGPVPVGFERFSFEIDKDHDDVTGYVEGAFSLFGAEFEVLAEHAEATGGWQFTGQSVPGAPLTFGAVHDQLVTAFGVDSHLPASLADLALNDLRIWFDSATQAFDLTCAVTFPIDDKAVDLTVTIRLEQEGAAYRKTFGGTVVVGDLEFDLRFAQGTASTVFVAVYTHTGDARSLQVRDLVAAASTSLAELVPEDLEIDLRDVLLVVSRGDSPGFLLGLDLGLELGLSQLPLVGKEFPPQRKVGIDSLRLLAATRDFAVAEIGPVNALLPASVPGLPDVAGDTTQGQSAPASTAVALTAGLTVTARLFLGDAAAQTLSLPAGTTGDTTGSAPATVSGPAASASDNARWFDVQRSFGPVYFQRVGFEYQDRAVRFLLDAALSVAGLTLSLDGLAFGSSIDHFAPTFDLRGVGVDYRDGPVEIGGALLRSTVTPAGGTAYDEYDGAALIRTEAMSIAALGSYAYLDGAPSLFVYAVLDRAIGGPPFFFVTGLAAGFGYNRAIVVPTVDKVADFPLITAAKSPQPVTGTASPKDLLGTTLATMRAAVPPSAGSVFLAVGVKFLSFRIIDSFALLVASFGRRFELNLLGLSTVVAPTPEVGREISPLAEIQLAVKASFVPDDGFLGVSAQLTAASFLFSRDCHLTGGFAFYSWFAGEHDGDFALTVGGYHPSFTAPPHYPKVPALGFNWQVDPQLVVKGNAYYALTPVSLMAGGHLEAVWSSDDVRAAFVVGADFIVAWKPYHYDASAYVDVNASYRFLGCQISVDVGASLHIWGPEFAGTAHITLLVFSFDVTFGPQGNPGPTPVDWPTFSASFLPDADRCAVAVTDGLIRRNTGARTDLGVLDPQRLALATHTVIPSTGAHIRGDLPVGTLYYTVEDDEVTYAPFVAATPTGVPAQTPTGQHRPAGAVAVGPMAIALPEHTGPHLTSTVRITITKDGTLPVEHHFAFVPVLAHLPAGMWGELGTSLRPDPNAPALARDVLVGFEIRPNGIPDEGTDRAASGGLELLQYHLPRLAGGTYRLDLVQDVTTDEAGGTKRIPAQRFTATGDFVVSGARASLTAGDIYAVYPPDGALGDYRTDLPHIILDSSTLPWQETADPAQETVAGLALLLFDEPDLPVPHVVTVGQLRDPATLPAELRGVGFPADTLDKSQPDDEKVTIIDLPSTALLPPQTSGGRGDLALLAHVRRDADGTERAVVVGNRLPRPGARHVAHLVSVRGRYTAAGFTGTGPVRLVSLTSWRFTAIDSDHDLTRLFGRVRTNSAPIGGARPTRHTTEDGAVSTVGYHGPLVPVPTSDRPALPARAATELAVGNDASLAAAWTLGRLLALRDKPFAAGLFRWKRARARRHKSGDTARLAVPEELLSWLDDLALLHDVPFNYLVPAEDMLPVESLRFFSLHRGWVACLLDGALSIGRGTPGDFELDRGLVTDLLAADALAPWTRYALGAEDSVARSGFLIRSDTVAGWPDLAVTAVDRHGAESRNVRGSLLSANVLLQIFDGEIANLSIRQADRTRHCRVSDPRWQTDPRVVDVTRLAADTIGATTTASASLAARLLADIAQLDIGRPLPAGR</sequence>
<dbReference type="InterPro" id="IPR046538">
    <property type="entry name" value="DUF6603"/>
</dbReference>
<proteinExistence type="predicted"/>
<protein>
    <recommendedName>
        <fullName evidence="1">DUF6603 domain-containing protein</fullName>
    </recommendedName>
</protein>
<evidence type="ECO:0000313" key="3">
    <source>
        <dbReference type="Proteomes" id="UP000294927"/>
    </source>
</evidence>
<dbReference type="OrthoDB" id="535891at2"/>
<organism evidence="2 3">
    <name type="scientific">Actinophytocola oryzae</name>
    <dbReference type="NCBI Taxonomy" id="502181"/>
    <lineage>
        <taxon>Bacteria</taxon>
        <taxon>Bacillati</taxon>
        <taxon>Actinomycetota</taxon>
        <taxon>Actinomycetes</taxon>
        <taxon>Pseudonocardiales</taxon>
        <taxon>Pseudonocardiaceae</taxon>
    </lineage>
</organism>
<reference evidence="2 3" key="1">
    <citation type="submission" date="2019-03" db="EMBL/GenBank/DDBJ databases">
        <title>Genomic Encyclopedia of Archaeal and Bacterial Type Strains, Phase II (KMG-II): from individual species to whole genera.</title>
        <authorList>
            <person name="Goeker M."/>
        </authorList>
    </citation>
    <scope>NUCLEOTIDE SEQUENCE [LARGE SCALE GENOMIC DNA]</scope>
    <source>
        <strain evidence="2 3">DSM 45499</strain>
    </source>
</reference>
<feature type="domain" description="DUF6603" evidence="1">
    <location>
        <begin position="746"/>
        <end position="1211"/>
    </location>
</feature>
<keyword evidence="3" id="KW-1185">Reference proteome</keyword>
<gene>
    <name evidence="2" type="ORF">CLV71_1028</name>
</gene>
<dbReference type="EMBL" id="SOCP01000002">
    <property type="protein sequence ID" value="TDV55947.1"/>
    <property type="molecule type" value="Genomic_DNA"/>
</dbReference>